<feature type="compositionally biased region" description="Basic and acidic residues" evidence="1">
    <location>
        <begin position="49"/>
        <end position="65"/>
    </location>
</feature>
<evidence type="ECO:0000256" key="1">
    <source>
        <dbReference type="SAM" id="MobiDB-lite"/>
    </source>
</evidence>
<feature type="compositionally biased region" description="Basic and acidic residues" evidence="1">
    <location>
        <begin position="17"/>
        <end position="30"/>
    </location>
</feature>
<comment type="caution">
    <text evidence="2">The sequence shown here is derived from an EMBL/GenBank/DDBJ whole genome shotgun (WGS) entry which is preliminary data.</text>
</comment>
<evidence type="ECO:0000313" key="2">
    <source>
        <dbReference type="EMBL" id="KAK8049822.1"/>
    </source>
</evidence>
<dbReference type="EMBL" id="JAQQWL010000011">
    <property type="protein sequence ID" value="KAK8049822.1"/>
    <property type="molecule type" value="Genomic_DNA"/>
</dbReference>
<accession>A0ABR1TTF8</accession>
<evidence type="ECO:0008006" key="4">
    <source>
        <dbReference type="Google" id="ProtNLM"/>
    </source>
</evidence>
<dbReference type="RefSeq" id="XP_066712071.1">
    <property type="nucleotide sequence ID" value="XM_066862961.1"/>
</dbReference>
<gene>
    <name evidence="2" type="ORF">PG994_011552</name>
</gene>
<proteinExistence type="predicted"/>
<feature type="compositionally biased region" description="Polar residues" evidence="1">
    <location>
        <begin position="170"/>
        <end position="195"/>
    </location>
</feature>
<sequence>MLLLRDHVPNPFTQGSTEERPKKQPKHDASSDDNEQTEASLGNSSVGYEDLRRTTQDLISRDCLKRNLPPDSSGSRKQKHWEKRCRKHMKLLDKHLVRANAGDHAIPSKSLRTDAKSLEALLSVAHSYLQDLERIQGTSATKDGKKQSSFSTEETVQDKWLSLTRGDSVGASTGVPSRPGTGNSRSSTQPGAQTL</sequence>
<feature type="compositionally biased region" description="Polar residues" evidence="1">
    <location>
        <begin position="138"/>
        <end position="154"/>
    </location>
</feature>
<keyword evidence="3" id="KW-1185">Reference proteome</keyword>
<dbReference type="GeneID" id="92096024"/>
<reference evidence="2 3" key="1">
    <citation type="submission" date="2023-01" db="EMBL/GenBank/DDBJ databases">
        <title>Analysis of 21 Apiospora genomes using comparative genomics revels a genus with tremendous synthesis potential of carbohydrate active enzymes and secondary metabolites.</title>
        <authorList>
            <person name="Sorensen T."/>
        </authorList>
    </citation>
    <scope>NUCLEOTIDE SEQUENCE [LARGE SCALE GENOMIC DNA]</scope>
    <source>
        <strain evidence="2 3">CBS 135458</strain>
    </source>
</reference>
<feature type="region of interest" description="Disordered" evidence="1">
    <location>
        <begin position="138"/>
        <end position="195"/>
    </location>
</feature>
<feature type="region of interest" description="Disordered" evidence="1">
    <location>
        <begin position="1"/>
        <end position="83"/>
    </location>
</feature>
<evidence type="ECO:0000313" key="3">
    <source>
        <dbReference type="Proteomes" id="UP001480595"/>
    </source>
</evidence>
<dbReference type="Proteomes" id="UP001480595">
    <property type="component" value="Unassembled WGS sequence"/>
</dbReference>
<name>A0ABR1TTF8_9PEZI</name>
<organism evidence="2 3">
    <name type="scientific">Apiospora phragmitis</name>
    <dbReference type="NCBI Taxonomy" id="2905665"/>
    <lineage>
        <taxon>Eukaryota</taxon>
        <taxon>Fungi</taxon>
        <taxon>Dikarya</taxon>
        <taxon>Ascomycota</taxon>
        <taxon>Pezizomycotina</taxon>
        <taxon>Sordariomycetes</taxon>
        <taxon>Xylariomycetidae</taxon>
        <taxon>Amphisphaeriales</taxon>
        <taxon>Apiosporaceae</taxon>
        <taxon>Apiospora</taxon>
    </lineage>
</organism>
<protein>
    <recommendedName>
        <fullName evidence="4">BHLH domain-containing protein</fullName>
    </recommendedName>
</protein>
<feature type="compositionally biased region" description="Polar residues" evidence="1">
    <location>
        <begin position="37"/>
        <end position="46"/>
    </location>
</feature>